<keyword evidence="5 9" id="KW-0479">Metal-binding</keyword>
<sequence>MYTSRILIAVSISTAQAANGIYLPDRLYHRSTTAAPVSRFGYTGVTGPVDWAGLGLENVACAISSTQSPINLDTSIHAPATNPSVRIPNVKNADFENLGTTVDVIVNGTTIFGGKEYRMSQFHFHTPSEHRIDKMYFPLEMHMVHKAAVSSLLDYGTKPTRFQRIDNSTLVMGAFFELTEDNSTTDLLTTLSQRLDRIATPGAVTQAGPLNFELIISHFETTPLFQYIGSLTTPPCTEGVTWLIARTPLPMNVRTFLAFKDCMKYNARYIQNTLGEDNLIVVAASQLPRTRDPKSPNPVIGKWW</sequence>
<comment type="function">
    <text evidence="2 9">Reversible hydration of carbon dioxide.</text>
</comment>
<dbReference type="STRING" id="39966.A0A369J6W6"/>
<name>A0A369J6W6_HYPMA</name>
<keyword evidence="7 9" id="KW-0456">Lyase</keyword>
<dbReference type="InParanoid" id="A0A369J6W6"/>
<dbReference type="Proteomes" id="UP000076154">
    <property type="component" value="Unassembled WGS sequence"/>
</dbReference>
<comment type="similarity">
    <text evidence="3 9">Belongs to the alpha-carbonic anhydrase family.</text>
</comment>
<evidence type="ECO:0000256" key="9">
    <source>
        <dbReference type="RuleBase" id="RU367011"/>
    </source>
</evidence>
<dbReference type="PANTHER" id="PTHR18952:SF265">
    <property type="entry name" value="CARBONIC ANHYDRASE"/>
    <property type="match status" value="1"/>
</dbReference>
<evidence type="ECO:0000256" key="7">
    <source>
        <dbReference type="ARBA" id="ARBA00023239"/>
    </source>
</evidence>
<dbReference type="GO" id="GO:0008270">
    <property type="term" value="F:zinc ion binding"/>
    <property type="evidence" value="ECO:0007669"/>
    <property type="project" value="UniProtKB-UniRule"/>
</dbReference>
<dbReference type="InterPro" id="IPR001148">
    <property type="entry name" value="CA_dom"/>
</dbReference>
<evidence type="ECO:0000256" key="8">
    <source>
        <dbReference type="ARBA" id="ARBA00048348"/>
    </source>
</evidence>
<dbReference type="EMBL" id="LUEZ02000107">
    <property type="protein sequence ID" value="RDB17799.1"/>
    <property type="molecule type" value="Genomic_DNA"/>
</dbReference>
<dbReference type="Pfam" id="PF00194">
    <property type="entry name" value="Carb_anhydrase"/>
    <property type="match status" value="1"/>
</dbReference>
<dbReference type="SUPFAM" id="SSF51069">
    <property type="entry name" value="Carbonic anhydrase"/>
    <property type="match status" value="1"/>
</dbReference>
<dbReference type="PROSITE" id="PS00162">
    <property type="entry name" value="ALPHA_CA_1"/>
    <property type="match status" value="1"/>
</dbReference>
<dbReference type="InterPro" id="IPR036398">
    <property type="entry name" value="CA_dom_sf"/>
</dbReference>
<gene>
    <name evidence="11" type="primary">cah</name>
    <name evidence="11" type="ORF">Hypma_000956</name>
</gene>
<proteinExistence type="inferred from homology"/>
<keyword evidence="12" id="KW-1185">Reference proteome</keyword>
<comment type="catalytic activity">
    <reaction evidence="8 9">
        <text>hydrogencarbonate + H(+) = CO2 + H2O</text>
        <dbReference type="Rhea" id="RHEA:10748"/>
        <dbReference type="ChEBI" id="CHEBI:15377"/>
        <dbReference type="ChEBI" id="CHEBI:15378"/>
        <dbReference type="ChEBI" id="CHEBI:16526"/>
        <dbReference type="ChEBI" id="CHEBI:17544"/>
        <dbReference type="EC" id="4.2.1.1"/>
    </reaction>
</comment>
<evidence type="ECO:0000256" key="5">
    <source>
        <dbReference type="ARBA" id="ARBA00022723"/>
    </source>
</evidence>
<dbReference type="CDD" id="cd03124">
    <property type="entry name" value="alpha_CA_prokaryotic_like"/>
    <property type="match status" value="1"/>
</dbReference>
<dbReference type="EC" id="4.2.1.1" evidence="4 9"/>
<dbReference type="GO" id="GO:0004089">
    <property type="term" value="F:carbonate dehydratase activity"/>
    <property type="evidence" value="ECO:0007669"/>
    <property type="project" value="UniProtKB-UniRule"/>
</dbReference>
<dbReference type="OrthoDB" id="429145at2759"/>
<comment type="caution">
    <text evidence="11">The sequence shown here is derived from an EMBL/GenBank/DDBJ whole genome shotgun (WGS) entry which is preliminary data.</text>
</comment>
<evidence type="ECO:0000313" key="12">
    <source>
        <dbReference type="Proteomes" id="UP000076154"/>
    </source>
</evidence>
<evidence type="ECO:0000256" key="3">
    <source>
        <dbReference type="ARBA" id="ARBA00010718"/>
    </source>
</evidence>
<evidence type="ECO:0000256" key="6">
    <source>
        <dbReference type="ARBA" id="ARBA00022833"/>
    </source>
</evidence>
<keyword evidence="6 9" id="KW-0862">Zinc</keyword>
<evidence type="ECO:0000313" key="11">
    <source>
        <dbReference type="EMBL" id="RDB17799.1"/>
    </source>
</evidence>
<dbReference type="SMART" id="SM01057">
    <property type="entry name" value="Carb_anhydrase"/>
    <property type="match status" value="1"/>
</dbReference>
<dbReference type="AlphaFoldDB" id="A0A369J6W6"/>
<reference evidence="11" key="1">
    <citation type="submission" date="2018-04" db="EMBL/GenBank/DDBJ databases">
        <title>Whole genome sequencing of Hypsizygus marmoreus.</title>
        <authorList>
            <person name="Choi I.-G."/>
            <person name="Min B."/>
            <person name="Kim J.-G."/>
            <person name="Kim S."/>
            <person name="Oh Y.-L."/>
            <person name="Kong W.-S."/>
            <person name="Park H."/>
            <person name="Jeong J."/>
            <person name="Song E.-S."/>
        </authorList>
    </citation>
    <scope>NUCLEOTIDE SEQUENCE [LARGE SCALE GENOMIC DNA]</scope>
    <source>
        <strain evidence="11">51987-8</strain>
    </source>
</reference>
<dbReference type="PANTHER" id="PTHR18952">
    <property type="entry name" value="CARBONIC ANHYDRASE"/>
    <property type="match status" value="1"/>
</dbReference>
<protein>
    <recommendedName>
        <fullName evidence="4 9">Carbonic anhydrase</fullName>
        <ecNumber evidence="4 9">4.2.1.1</ecNumber>
    </recommendedName>
</protein>
<feature type="domain" description="Alpha-carbonic anhydrase" evidence="10">
    <location>
        <begin position="38"/>
        <end position="297"/>
    </location>
</feature>
<evidence type="ECO:0000256" key="1">
    <source>
        <dbReference type="ARBA" id="ARBA00001947"/>
    </source>
</evidence>
<evidence type="ECO:0000256" key="4">
    <source>
        <dbReference type="ARBA" id="ARBA00012925"/>
    </source>
</evidence>
<evidence type="ECO:0000256" key="2">
    <source>
        <dbReference type="ARBA" id="ARBA00002904"/>
    </source>
</evidence>
<accession>A0A369J6W6</accession>
<comment type="cofactor">
    <cofactor evidence="1 9">
        <name>Zn(2+)</name>
        <dbReference type="ChEBI" id="CHEBI:29105"/>
    </cofactor>
</comment>
<dbReference type="InterPro" id="IPR041891">
    <property type="entry name" value="Alpha_CA_prokaryot-like"/>
</dbReference>
<dbReference type="PROSITE" id="PS51144">
    <property type="entry name" value="ALPHA_CA_2"/>
    <property type="match status" value="1"/>
</dbReference>
<organism evidence="11 12">
    <name type="scientific">Hypsizygus marmoreus</name>
    <name type="common">White beech mushroom</name>
    <name type="synonym">Agaricus marmoreus</name>
    <dbReference type="NCBI Taxonomy" id="39966"/>
    <lineage>
        <taxon>Eukaryota</taxon>
        <taxon>Fungi</taxon>
        <taxon>Dikarya</taxon>
        <taxon>Basidiomycota</taxon>
        <taxon>Agaricomycotina</taxon>
        <taxon>Agaricomycetes</taxon>
        <taxon>Agaricomycetidae</taxon>
        <taxon>Agaricales</taxon>
        <taxon>Tricholomatineae</taxon>
        <taxon>Lyophyllaceae</taxon>
        <taxon>Hypsizygus</taxon>
    </lineage>
</organism>
<dbReference type="InterPro" id="IPR018338">
    <property type="entry name" value="Carbonic_anhydrase_a-class_CS"/>
</dbReference>
<dbReference type="Gene3D" id="3.10.200.10">
    <property type="entry name" value="Alpha carbonic anhydrase"/>
    <property type="match status" value="1"/>
</dbReference>
<dbReference type="InterPro" id="IPR023561">
    <property type="entry name" value="Carbonic_anhydrase_a-class"/>
</dbReference>
<evidence type="ECO:0000259" key="10">
    <source>
        <dbReference type="PROSITE" id="PS51144"/>
    </source>
</evidence>